<dbReference type="EMBL" id="CAQQ02093863">
    <property type="status" value="NOT_ANNOTATED_CDS"/>
    <property type="molecule type" value="Genomic_DNA"/>
</dbReference>
<evidence type="ECO:0000313" key="1">
    <source>
        <dbReference type="EnsemblMetazoa" id="MESCA006193-PA"/>
    </source>
</evidence>
<organism evidence="1 2">
    <name type="scientific">Megaselia scalaris</name>
    <name type="common">Humpbacked fly</name>
    <name type="synonym">Phora scalaris</name>
    <dbReference type="NCBI Taxonomy" id="36166"/>
    <lineage>
        <taxon>Eukaryota</taxon>
        <taxon>Metazoa</taxon>
        <taxon>Ecdysozoa</taxon>
        <taxon>Arthropoda</taxon>
        <taxon>Hexapoda</taxon>
        <taxon>Insecta</taxon>
        <taxon>Pterygota</taxon>
        <taxon>Neoptera</taxon>
        <taxon>Endopterygota</taxon>
        <taxon>Diptera</taxon>
        <taxon>Brachycera</taxon>
        <taxon>Muscomorpha</taxon>
        <taxon>Platypezoidea</taxon>
        <taxon>Phoridae</taxon>
        <taxon>Megaseliini</taxon>
        <taxon>Megaselia</taxon>
    </lineage>
</organism>
<sequence length="216" mass="24698">MLFKILVVNQYYGADILMEYVIKGNAAILKCSIPSFVADFVKVESWIDEEGIELRASENYVVSQYYITEAENEYVIKGNSAIVKCKIPSFVTDFVSIEAWVDEEGNELWKNNVTNYVVIQSYEAEADNEYVIRGNSVIMKCEIPSFVADFVFVIIVVQQFYETRVIDEFILKGNSAILKCIIPSFVADFIEVYSWLDNEGVEYLTDLVEKGNTIFL</sequence>
<dbReference type="EMBL" id="CAQQ02093864">
    <property type="status" value="NOT_ANNOTATED_CDS"/>
    <property type="molecule type" value="Genomic_DNA"/>
</dbReference>
<accession>T1GRB3</accession>
<dbReference type="InterPro" id="IPR013783">
    <property type="entry name" value="Ig-like_fold"/>
</dbReference>
<dbReference type="Proteomes" id="UP000015102">
    <property type="component" value="Unassembled WGS sequence"/>
</dbReference>
<dbReference type="STRING" id="36166.T1GRB3"/>
<reference evidence="1" key="2">
    <citation type="submission" date="2015-06" db="UniProtKB">
        <authorList>
            <consortium name="EnsemblMetazoa"/>
        </authorList>
    </citation>
    <scope>IDENTIFICATION</scope>
</reference>
<dbReference type="EnsemblMetazoa" id="MESCA006193-RA">
    <property type="protein sequence ID" value="MESCA006193-PA"/>
    <property type="gene ID" value="MESCA006193"/>
</dbReference>
<proteinExistence type="predicted"/>
<dbReference type="OMA" id="KVESWID"/>
<reference evidence="2" key="1">
    <citation type="submission" date="2013-02" db="EMBL/GenBank/DDBJ databases">
        <authorList>
            <person name="Hughes D."/>
        </authorList>
    </citation>
    <scope>NUCLEOTIDE SEQUENCE</scope>
    <source>
        <strain>Durham</strain>
        <strain evidence="2">NC isolate 2 -- Noor lab</strain>
    </source>
</reference>
<dbReference type="AlphaFoldDB" id="T1GRB3"/>
<evidence type="ECO:0008006" key="3">
    <source>
        <dbReference type="Google" id="ProtNLM"/>
    </source>
</evidence>
<dbReference type="HOGENOM" id="CLU_1278940_0_0_1"/>
<name>T1GRB3_MEGSC</name>
<keyword evidence="2" id="KW-1185">Reference proteome</keyword>
<dbReference type="Gene3D" id="2.60.40.10">
    <property type="entry name" value="Immunoglobulins"/>
    <property type="match status" value="4"/>
</dbReference>
<evidence type="ECO:0000313" key="2">
    <source>
        <dbReference type="Proteomes" id="UP000015102"/>
    </source>
</evidence>
<dbReference type="EMBL" id="CAQQ02093865">
    <property type="status" value="NOT_ANNOTATED_CDS"/>
    <property type="molecule type" value="Genomic_DNA"/>
</dbReference>
<protein>
    <recommendedName>
        <fullName evidence="3">Ig-like domain-containing protein</fullName>
    </recommendedName>
</protein>